<feature type="transmembrane region" description="Helical" evidence="1">
    <location>
        <begin position="736"/>
        <end position="757"/>
    </location>
</feature>
<dbReference type="InterPro" id="IPR027417">
    <property type="entry name" value="P-loop_NTPase"/>
</dbReference>
<accession>B4VY32</accession>
<dbReference type="Gene3D" id="3.40.50.300">
    <property type="entry name" value="P-loop containing nucleotide triphosphate hydrolases"/>
    <property type="match status" value="1"/>
</dbReference>
<feature type="transmembrane region" description="Helical" evidence="1">
    <location>
        <begin position="764"/>
        <end position="784"/>
    </location>
</feature>
<feature type="domain" description="CHASE2" evidence="2">
    <location>
        <begin position="444"/>
        <end position="753"/>
    </location>
</feature>
<dbReference type="OrthoDB" id="434800at2"/>
<reference evidence="3 4" key="1">
    <citation type="submission" date="2008-07" db="EMBL/GenBank/DDBJ databases">
        <authorList>
            <person name="Tandeau de Marsac N."/>
            <person name="Ferriera S."/>
            <person name="Johnson J."/>
            <person name="Kravitz S."/>
            <person name="Beeson K."/>
            <person name="Sutton G."/>
            <person name="Rogers Y.-H."/>
            <person name="Friedman R."/>
            <person name="Frazier M."/>
            <person name="Venter J.C."/>
        </authorList>
    </citation>
    <scope>NUCLEOTIDE SEQUENCE [LARGE SCALE GENOMIC DNA]</scope>
    <source>
        <strain evidence="3 4">PCC 7420</strain>
    </source>
</reference>
<dbReference type="Proteomes" id="UP000003835">
    <property type="component" value="Unassembled WGS sequence"/>
</dbReference>
<feature type="transmembrane region" description="Helical" evidence="1">
    <location>
        <begin position="790"/>
        <end position="810"/>
    </location>
</feature>
<dbReference type="InterPro" id="IPR007890">
    <property type="entry name" value="CHASE2"/>
</dbReference>
<dbReference type="eggNOG" id="COG4252">
    <property type="taxonomic scope" value="Bacteria"/>
</dbReference>
<protein>
    <recommendedName>
        <fullName evidence="2">CHASE2 domain-containing protein</fullName>
    </recommendedName>
</protein>
<dbReference type="STRING" id="118168.MC7420_4501"/>
<keyword evidence="4" id="KW-1185">Reference proteome</keyword>
<dbReference type="Pfam" id="PF14516">
    <property type="entry name" value="AAA_35"/>
    <property type="match status" value="1"/>
</dbReference>
<evidence type="ECO:0000256" key="1">
    <source>
        <dbReference type="SAM" id="Phobius"/>
    </source>
</evidence>
<keyword evidence="1" id="KW-1133">Transmembrane helix</keyword>
<evidence type="ECO:0000259" key="2">
    <source>
        <dbReference type="SMART" id="SM01080"/>
    </source>
</evidence>
<proteinExistence type="predicted"/>
<keyword evidence="1" id="KW-0812">Transmembrane</keyword>
<name>B4VY32_9CYAN</name>
<dbReference type="SMART" id="SM01080">
    <property type="entry name" value="CHASE2"/>
    <property type="match status" value="1"/>
</dbReference>
<dbReference type="AlphaFoldDB" id="B4VY32"/>
<evidence type="ECO:0000313" key="3">
    <source>
        <dbReference type="EMBL" id="EDX73254.1"/>
    </source>
</evidence>
<dbReference type="SUPFAM" id="SSF52540">
    <property type="entry name" value="P-loop containing nucleoside triphosphate hydrolases"/>
    <property type="match status" value="1"/>
</dbReference>
<gene>
    <name evidence="3" type="ORF">MC7420_4501</name>
</gene>
<dbReference type="eggNOG" id="COG2268">
    <property type="taxonomic scope" value="Bacteria"/>
</dbReference>
<dbReference type="HOGENOM" id="CLU_319554_0_0_3"/>
<organism evidence="3 4">
    <name type="scientific">Coleofasciculus chthonoplastes PCC 7420</name>
    <dbReference type="NCBI Taxonomy" id="118168"/>
    <lineage>
        <taxon>Bacteria</taxon>
        <taxon>Bacillati</taxon>
        <taxon>Cyanobacteriota</taxon>
        <taxon>Cyanophyceae</taxon>
        <taxon>Coleofasciculales</taxon>
        <taxon>Coleofasciculaceae</taxon>
        <taxon>Coleofasciculus</taxon>
    </lineage>
</organism>
<evidence type="ECO:0000313" key="4">
    <source>
        <dbReference type="Proteomes" id="UP000003835"/>
    </source>
</evidence>
<dbReference type="EMBL" id="DS989859">
    <property type="protein sequence ID" value="EDX73254.1"/>
    <property type="molecule type" value="Genomic_DNA"/>
</dbReference>
<dbReference type="RefSeq" id="WP_006103717.1">
    <property type="nucleotide sequence ID" value="NZ_DS989859.1"/>
</dbReference>
<dbReference type="Pfam" id="PF05226">
    <property type="entry name" value="CHASE2"/>
    <property type="match status" value="1"/>
</dbReference>
<keyword evidence="1" id="KW-0472">Membrane</keyword>
<sequence length="814" mass="92071">MTNDYHVGGSLPPNATSYVIRSADKKLYEGLKAGEFCYILNSRQMGKSSLRVHTQKRLEAEGIVCAVVDLTRIGRQANEQQWYKGIALRLVSELRLANRVKWKLWWDEHDSLSPVQRLGEFIEAVVLDIIPQNLVIFIDEIDSTLNLSFPTDDFFALIRAYYNGRDTKKRYQRLTFALLGVASPSDLIQDKTKTPFNIGKAIELQGFKLDEALILTQGFEGKVQHPRKVLESILYWTAGQPFLTQKLCHLVQRFCDSSLDRMIKNSGLSQGIDSRDNFIGKTLGISQAGWLPLERVSRSVIEKISRTNNERELVKQIVRSQILVNWEFTDHPEHLRTIRDRILLSHHGSIPLLRLYQQILHRGEIPTDESHTQQELLLSGLVVQRQGKLRVHNPIYQSIFNRQWVKSQLPAQNEHSVKTPAWTIPILSGVVSVVVIGVRSLGLLQGLELQALDGLIRLRPTEAVDSRLLLVKITEADINQYRYPLSDDILVQLLQKLESMQPRVIGLDIYRDNPIHYRDRTITSSVDLPTYLRQTNQVIHICKVSSESDQGTASFPDIPWQNLGFSNVLVDSQNTETGPLRRQLLYQKVPSISPCPTPYALNVQLAFRYLAAETILPKFTAKNGNLQLKDVIFTDLNPRAGGYQRYDFRGQQILLNYRAAQPIAQSVTLTEVLQNQINPQWVKNRVILIGVTATSIKDSFSTPYGEMRGLEIQAHGVSQILSAVLDQRPLIQPGNFWSEVLWICGCSFIGGVLVQLIPKHPYQILALCTALVLLSGLSLILLIHGYWIPLIPSAIALVCSKGTLALYSFVVREP</sequence>